<dbReference type="PRINTS" id="PR00038">
    <property type="entry name" value="HTHLUXR"/>
</dbReference>
<feature type="domain" description="HTH luxR-type" evidence="4">
    <location>
        <begin position="172"/>
        <end position="237"/>
    </location>
</feature>
<keyword evidence="3" id="KW-0804">Transcription</keyword>
<dbReference type="PANTHER" id="PTHR44688:SF16">
    <property type="entry name" value="DNA-BINDING TRANSCRIPTIONAL ACTIVATOR DEVR_DOSR"/>
    <property type="match status" value="1"/>
</dbReference>
<sequence length="241" mass="26743">MQANAVEDLLTSMQTAKGTPAVWETAAAFFDACGFDRIIYLDMGPDRDRVMATMPDAWMAHYTERNLARIDPFMRYCAASLMPVGTGVDYLEEHSYLDPRERGFIREAAETGFRSGMSCMIRVKGPMGAAGWNLGSTMPRHQLEKVFARQGDVIRLAAHFSHEKLTQSDGAPETARVELSPRETECLQWLAAGLRTKEIADRMGIRPITVELHLRNARTKLGAQTREQALARAIAAGLLAV</sequence>
<dbReference type="RefSeq" id="WP_252917134.1">
    <property type="nucleotide sequence ID" value="NZ_JAAAML010000004.1"/>
</dbReference>
<dbReference type="InterPro" id="IPR016032">
    <property type="entry name" value="Sig_transdc_resp-reg_C-effctor"/>
</dbReference>
<comment type="caution">
    <text evidence="5">The sequence shown here is derived from an EMBL/GenBank/DDBJ whole genome shotgun (WGS) entry which is preliminary data.</text>
</comment>
<proteinExistence type="predicted"/>
<evidence type="ECO:0000256" key="1">
    <source>
        <dbReference type="ARBA" id="ARBA00023015"/>
    </source>
</evidence>
<dbReference type="PANTHER" id="PTHR44688">
    <property type="entry name" value="DNA-BINDING TRANSCRIPTIONAL ACTIVATOR DEVR_DOSR"/>
    <property type="match status" value="1"/>
</dbReference>
<keyword evidence="6" id="KW-1185">Reference proteome</keyword>
<dbReference type="PROSITE" id="PS00622">
    <property type="entry name" value="HTH_LUXR_1"/>
    <property type="match status" value="1"/>
</dbReference>
<dbReference type="InterPro" id="IPR005143">
    <property type="entry name" value="TF_LuxR_autoind-bd_dom"/>
</dbReference>
<dbReference type="SUPFAM" id="SSF75516">
    <property type="entry name" value="Pheromone-binding domain of LuxR-like quorum-sensing transcription factors"/>
    <property type="match status" value="1"/>
</dbReference>
<organism evidence="5 6">
    <name type="scientific">Hoeflea alexandrii</name>
    <dbReference type="NCBI Taxonomy" id="288436"/>
    <lineage>
        <taxon>Bacteria</taxon>
        <taxon>Pseudomonadati</taxon>
        <taxon>Pseudomonadota</taxon>
        <taxon>Alphaproteobacteria</taxon>
        <taxon>Hyphomicrobiales</taxon>
        <taxon>Rhizobiaceae</taxon>
        <taxon>Hoeflea</taxon>
    </lineage>
</organism>
<dbReference type="PROSITE" id="PS50043">
    <property type="entry name" value="HTH_LUXR_2"/>
    <property type="match status" value="1"/>
</dbReference>
<gene>
    <name evidence="5" type="ORF">GTW23_19795</name>
</gene>
<dbReference type="Gene3D" id="3.30.450.80">
    <property type="entry name" value="Transcription factor LuxR-like, autoinducer-binding domain"/>
    <property type="match status" value="1"/>
</dbReference>
<evidence type="ECO:0000256" key="3">
    <source>
        <dbReference type="ARBA" id="ARBA00023163"/>
    </source>
</evidence>
<protein>
    <recommendedName>
        <fullName evidence="4">HTH luxR-type domain-containing protein</fullName>
    </recommendedName>
</protein>
<accession>A0ABT1CXZ1</accession>
<reference evidence="5 6" key="1">
    <citation type="submission" date="2020-01" db="EMBL/GenBank/DDBJ databases">
        <title>Genomes of bacteria type strains.</title>
        <authorList>
            <person name="Chen J."/>
            <person name="Zhu S."/>
            <person name="Yang J."/>
        </authorList>
    </citation>
    <scope>NUCLEOTIDE SEQUENCE [LARGE SCALE GENOMIC DNA]</scope>
    <source>
        <strain evidence="5 6">DSM 16655</strain>
    </source>
</reference>
<dbReference type="Gene3D" id="1.10.10.10">
    <property type="entry name" value="Winged helix-like DNA-binding domain superfamily/Winged helix DNA-binding domain"/>
    <property type="match status" value="1"/>
</dbReference>
<dbReference type="EMBL" id="JAAAML010000004">
    <property type="protein sequence ID" value="MCO6410431.1"/>
    <property type="molecule type" value="Genomic_DNA"/>
</dbReference>
<dbReference type="SMART" id="SM00421">
    <property type="entry name" value="HTH_LUXR"/>
    <property type="match status" value="1"/>
</dbReference>
<dbReference type="Proteomes" id="UP001320715">
    <property type="component" value="Unassembled WGS sequence"/>
</dbReference>
<dbReference type="InterPro" id="IPR000792">
    <property type="entry name" value="Tscrpt_reg_LuxR_C"/>
</dbReference>
<dbReference type="Pfam" id="PF00196">
    <property type="entry name" value="GerE"/>
    <property type="match status" value="1"/>
</dbReference>
<evidence type="ECO:0000256" key="2">
    <source>
        <dbReference type="ARBA" id="ARBA00023125"/>
    </source>
</evidence>
<evidence type="ECO:0000313" key="6">
    <source>
        <dbReference type="Proteomes" id="UP001320715"/>
    </source>
</evidence>
<dbReference type="SUPFAM" id="SSF46894">
    <property type="entry name" value="C-terminal effector domain of the bipartite response regulators"/>
    <property type="match status" value="1"/>
</dbReference>
<name>A0ABT1CXZ1_9HYPH</name>
<evidence type="ECO:0000259" key="4">
    <source>
        <dbReference type="PROSITE" id="PS50043"/>
    </source>
</evidence>
<keyword evidence="1" id="KW-0805">Transcription regulation</keyword>
<dbReference type="Pfam" id="PF03472">
    <property type="entry name" value="Autoind_bind"/>
    <property type="match status" value="1"/>
</dbReference>
<keyword evidence="2" id="KW-0238">DNA-binding</keyword>
<dbReference type="InterPro" id="IPR036388">
    <property type="entry name" value="WH-like_DNA-bd_sf"/>
</dbReference>
<evidence type="ECO:0000313" key="5">
    <source>
        <dbReference type="EMBL" id="MCO6410431.1"/>
    </source>
</evidence>
<dbReference type="InterPro" id="IPR036693">
    <property type="entry name" value="TF_LuxR_autoind-bd_dom_sf"/>
</dbReference>
<dbReference type="CDD" id="cd06170">
    <property type="entry name" value="LuxR_C_like"/>
    <property type="match status" value="1"/>
</dbReference>